<evidence type="ECO:0000313" key="1">
    <source>
        <dbReference type="EMBL" id="EMZ21948.1"/>
    </source>
</evidence>
<accession>N2A6A1</accession>
<comment type="caution">
    <text evidence="1">The sequence shown here is derived from an EMBL/GenBank/DDBJ whole genome shotgun (WGS) entry which is preliminary data.</text>
</comment>
<reference evidence="1 2" key="1">
    <citation type="journal article" date="2014" name="Genome Announc.">
        <title>Draft genome sequences of the altered schaedler flora, a defined bacterial community from gnotobiotic mice.</title>
        <authorList>
            <person name="Wannemuehler M.J."/>
            <person name="Overstreet A.M."/>
            <person name="Ward D.V."/>
            <person name="Phillips G.J."/>
        </authorList>
    </citation>
    <scope>NUCLEOTIDE SEQUENCE [LARGE SCALE GENOMIC DNA]</scope>
    <source>
        <strain evidence="1 2">ASF492</strain>
    </source>
</reference>
<protein>
    <submittedName>
        <fullName evidence="1">Uncharacterized protein</fullName>
    </submittedName>
</protein>
<organism evidence="1 2">
    <name type="scientific">Eubacterium plexicaudatum ASF492</name>
    <dbReference type="NCBI Taxonomy" id="1235802"/>
    <lineage>
        <taxon>Bacteria</taxon>
        <taxon>Bacillati</taxon>
        <taxon>Bacillota</taxon>
        <taxon>Clostridia</taxon>
        <taxon>Eubacteriales</taxon>
        <taxon>Eubacteriaceae</taxon>
        <taxon>Eubacterium</taxon>
    </lineage>
</organism>
<sequence>MFGHVQKQDIKILEYIQLIGFSSLYHAVDKCACLRASGRCVEQGVLPADGIGLCAISGTGVFACTIVPSPSLRHSGQISSSCI</sequence>
<dbReference type="AlphaFoldDB" id="N2A6A1"/>
<proteinExistence type="predicted"/>
<name>N2A6A1_9FIRM</name>
<dbReference type="EMBL" id="AQFT01000124">
    <property type="protein sequence ID" value="EMZ21948.1"/>
    <property type="molecule type" value="Genomic_DNA"/>
</dbReference>
<evidence type="ECO:0000313" key="2">
    <source>
        <dbReference type="Proteomes" id="UP000012589"/>
    </source>
</evidence>
<dbReference type="HOGENOM" id="CLU_2537525_0_0_9"/>
<keyword evidence="2" id="KW-1185">Reference proteome</keyword>
<gene>
    <name evidence="1" type="ORF">C823_04035</name>
</gene>
<dbReference type="Proteomes" id="UP000012589">
    <property type="component" value="Unassembled WGS sequence"/>
</dbReference>